<accession>A0AAD4BWT7</accession>
<comment type="subcellular location">
    <subcellularLocation>
        <location evidence="2">Nucleus</location>
    </subcellularLocation>
</comment>
<evidence type="ECO:0000313" key="9">
    <source>
        <dbReference type="Proteomes" id="UP001194468"/>
    </source>
</evidence>
<keyword evidence="5" id="KW-0539">Nucleus</keyword>
<evidence type="ECO:0000256" key="6">
    <source>
        <dbReference type="SAM" id="MobiDB-lite"/>
    </source>
</evidence>
<dbReference type="Proteomes" id="UP001194468">
    <property type="component" value="Unassembled WGS sequence"/>
</dbReference>
<reference evidence="8" key="1">
    <citation type="submission" date="2019-10" db="EMBL/GenBank/DDBJ databases">
        <authorList>
            <consortium name="DOE Joint Genome Institute"/>
            <person name="Kuo A."/>
            <person name="Miyauchi S."/>
            <person name="Kiss E."/>
            <person name="Drula E."/>
            <person name="Kohler A."/>
            <person name="Sanchez-Garcia M."/>
            <person name="Andreopoulos B."/>
            <person name="Barry K.W."/>
            <person name="Bonito G."/>
            <person name="Buee M."/>
            <person name="Carver A."/>
            <person name="Chen C."/>
            <person name="Cichocki N."/>
            <person name="Clum A."/>
            <person name="Culley D."/>
            <person name="Crous P.W."/>
            <person name="Fauchery L."/>
            <person name="Girlanda M."/>
            <person name="Hayes R."/>
            <person name="Keri Z."/>
            <person name="LaButti K."/>
            <person name="Lipzen A."/>
            <person name="Lombard V."/>
            <person name="Magnuson J."/>
            <person name="Maillard F."/>
            <person name="Morin E."/>
            <person name="Murat C."/>
            <person name="Nolan M."/>
            <person name="Ohm R."/>
            <person name="Pangilinan J."/>
            <person name="Pereira M."/>
            <person name="Perotto S."/>
            <person name="Peter M."/>
            <person name="Riley R."/>
            <person name="Sitrit Y."/>
            <person name="Stielow B."/>
            <person name="Szollosi G."/>
            <person name="Zifcakova L."/>
            <person name="Stursova M."/>
            <person name="Spatafora J.W."/>
            <person name="Tedersoo L."/>
            <person name="Vaario L.-M."/>
            <person name="Yamada A."/>
            <person name="Yan M."/>
            <person name="Wang P."/>
            <person name="Xu J."/>
            <person name="Bruns T."/>
            <person name="Baldrian P."/>
            <person name="Vilgalys R."/>
            <person name="Henrissat B."/>
            <person name="Grigoriev I.V."/>
            <person name="Hibbett D."/>
            <person name="Nagy L.G."/>
            <person name="Martin F.M."/>
        </authorList>
    </citation>
    <scope>NUCLEOTIDE SEQUENCE</scope>
    <source>
        <strain evidence="8">BED1</strain>
    </source>
</reference>
<dbReference type="Pfam" id="PF09649">
    <property type="entry name" value="CHZ"/>
    <property type="match status" value="1"/>
</dbReference>
<dbReference type="AlphaFoldDB" id="A0AAD4BWT7"/>
<organism evidence="8 9">
    <name type="scientific">Boletus edulis BED1</name>
    <dbReference type="NCBI Taxonomy" id="1328754"/>
    <lineage>
        <taxon>Eukaryota</taxon>
        <taxon>Fungi</taxon>
        <taxon>Dikarya</taxon>
        <taxon>Basidiomycota</taxon>
        <taxon>Agaricomycotina</taxon>
        <taxon>Agaricomycetes</taxon>
        <taxon>Agaricomycetidae</taxon>
        <taxon>Boletales</taxon>
        <taxon>Boletineae</taxon>
        <taxon>Boletaceae</taxon>
        <taxon>Boletoideae</taxon>
        <taxon>Boletus</taxon>
    </lineage>
</organism>
<sequence length="66" mass="7494">MEEEESEEELEEEVSEIDPSAIISGGRRTRGVKVDYTSKEALEKAGLKPEDSDDDEDEDMKQMDDQ</sequence>
<evidence type="ECO:0000313" key="8">
    <source>
        <dbReference type="EMBL" id="KAF8441516.1"/>
    </source>
</evidence>
<keyword evidence="9" id="KW-1185">Reference proteome</keyword>
<keyword evidence="4" id="KW-0143">Chaperone</keyword>
<comment type="function">
    <text evidence="1">Forms a chaperone-bound H2A.Z-H2B complex that acts as a source for SWR1 complex-dependent H2A to H2A.Z histone replacement in chromatin.</text>
</comment>
<evidence type="ECO:0000256" key="2">
    <source>
        <dbReference type="ARBA" id="ARBA00004123"/>
    </source>
</evidence>
<evidence type="ECO:0000256" key="5">
    <source>
        <dbReference type="ARBA" id="ARBA00023242"/>
    </source>
</evidence>
<dbReference type="GO" id="GO:0005634">
    <property type="term" value="C:nucleus"/>
    <property type="evidence" value="ECO:0007669"/>
    <property type="project" value="UniProtKB-SubCell"/>
</dbReference>
<feature type="compositionally biased region" description="Acidic residues" evidence="6">
    <location>
        <begin position="1"/>
        <end position="16"/>
    </location>
</feature>
<name>A0AAD4BWT7_BOLED</name>
<feature type="region of interest" description="Disordered" evidence="6">
    <location>
        <begin position="1"/>
        <end position="66"/>
    </location>
</feature>
<dbReference type="InterPro" id="IPR019098">
    <property type="entry name" value="Histone_chaperone_domain_CHZ"/>
</dbReference>
<gene>
    <name evidence="8" type="ORF">L210DRAFT_3537398</name>
</gene>
<reference evidence="8" key="2">
    <citation type="journal article" date="2020" name="Nat. Commun.">
        <title>Large-scale genome sequencing of mycorrhizal fungi provides insights into the early evolution of symbiotic traits.</title>
        <authorList>
            <person name="Miyauchi S."/>
            <person name="Kiss E."/>
            <person name="Kuo A."/>
            <person name="Drula E."/>
            <person name="Kohler A."/>
            <person name="Sanchez-Garcia M."/>
            <person name="Morin E."/>
            <person name="Andreopoulos B."/>
            <person name="Barry K.W."/>
            <person name="Bonito G."/>
            <person name="Buee M."/>
            <person name="Carver A."/>
            <person name="Chen C."/>
            <person name="Cichocki N."/>
            <person name="Clum A."/>
            <person name="Culley D."/>
            <person name="Crous P.W."/>
            <person name="Fauchery L."/>
            <person name="Girlanda M."/>
            <person name="Hayes R.D."/>
            <person name="Keri Z."/>
            <person name="LaButti K."/>
            <person name="Lipzen A."/>
            <person name="Lombard V."/>
            <person name="Magnuson J."/>
            <person name="Maillard F."/>
            <person name="Murat C."/>
            <person name="Nolan M."/>
            <person name="Ohm R.A."/>
            <person name="Pangilinan J."/>
            <person name="Pereira M.F."/>
            <person name="Perotto S."/>
            <person name="Peter M."/>
            <person name="Pfister S."/>
            <person name="Riley R."/>
            <person name="Sitrit Y."/>
            <person name="Stielow J.B."/>
            <person name="Szollosi G."/>
            <person name="Zifcakova L."/>
            <person name="Stursova M."/>
            <person name="Spatafora J.W."/>
            <person name="Tedersoo L."/>
            <person name="Vaario L.M."/>
            <person name="Yamada A."/>
            <person name="Yan M."/>
            <person name="Wang P."/>
            <person name="Xu J."/>
            <person name="Bruns T."/>
            <person name="Baldrian P."/>
            <person name="Vilgalys R."/>
            <person name="Dunand C."/>
            <person name="Henrissat B."/>
            <person name="Grigoriev I.V."/>
            <person name="Hibbett D."/>
            <person name="Nagy L.G."/>
            <person name="Martin F.M."/>
        </authorList>
    </citation>
    <scope>NUCLEOTIDE SEQUENCE</scope>
    <source>
        <strain evidence="8">BED1</strain>
    </source>
</reference>
<evidence type="ECO:0000256" key="4">
    <source>
        <dbReference type="ARBA" id="ARBA00023186"/>
    </source>
</evidence>
<dbReference type="SMART" id="SM01082">
    <property type="entry name" value="CHZ"/>
    <property type="match status" value="1"/>
</dbReference>
<evidence type="ECO:0000256" key="3">
    <source>
        <dbReference type="ARBA" id="ARBA00008057"/>
    </source>
</evidence>
<comment type="caution">
    <text evidence="8">The sequence shown here is derived from an EMBL/GenBank/DDBJ whole genome shotgun (WGS) entry which is preliminary data.</text>
</comment>
<protein>
    <recommendedName>
        <fullName evidence="7">Histone chaperone domain-containing protein</fullName>
    </recommendedName>
</protein>
<dbReference type="EMBL" id="WHUW01000010">
    <property type="protein sequence ID" value="KAF8441516.1"/>
    <property type="molecule type" value="Genomic_DNA"/>
</dbReference>
<evidence type="ECO:0000256" key="1">
    <source>
        <dbReference type="ARBA" id="ARBA00002212"/>
    </source>
</evidence>
<comment type="similarity">
    <text evidence="3">Belongs to the CHZ1 family.</text>
</comment>
<proteinExistence type="inferred from homology"/>
<feature type="compositionally biased region" description="Basic and acidic residues" evidence="6">
    <location>
        <begin position="32"/>
        <end position="50"/>
    </location>
</feature>
<evidence type="ECO:0000259" key="7">
    <source>
        <dbReference type="SMART" id="SM01082"/>
    </source>
</evidence>
<feature type="domain" description="Histone chaperone" evidence="7">
    <location>
        <begin position="8"/>
        <end position="45"/>
    </location>
</feature>